<feature type="transmembrane region" description="Helical" evidence="1">
    <location>
        <begin position="70"/>
        <end position="88"/>
    </location>
</feature>
<feature type="transmembrane region" description="Helical" evidence="1">
    <location>
        <begin position="108"/>
        <end position="126"/>
    </location>
</feature>
<feature type="transmembrane region" description="Helical" evidence="1">
    <location>
        <begin position="36"/>
        <end position="58"/>
    </location>
</feature>
<dbReference type="EMBL" id="PCWA01000016">
    <property type="protein sequence ID" value="PIQ89757.1"/>
    <property type="molecule type" value="Genomic_DNA"/>
</dbReference>
<organism evidence="2 3">
    <name type="scientific">Candidatus Ghiorseimicrobium undicola</name>
    <dbReference type="NCBI Taxonomy" id="1974746"/>
    <lineage>
        <taxon>Bacteria</taxon>
        <taxon>Pseudomonadati</taxon>
        <taxon>Candidatus Omnitrophota</taxon>
        <taxon>Candidatus Ghiorseimicrobium</taxon>
    </lineage>
</organism>
<name>A0A2H0LZE5_9BACT</name>
<proteinExistence type="predicted"/>
<accession>A0A2H0LZE5</accession>
<keyword evidence="1" id="KW-0472">Membrane</keyword>
<dbReference type="AlphaFoldDB" id="A0A2H0LZE5"/>
<keyword evidence="1" id="KW-0812">Transmembrane</keyword>
<evidence type="ECO:0000256" key="1">
    <source>
        <dbReference type="SAM" id="Phobius"/>
    </source>
</evidence>
<gene>
    <name evidence="2" type="ORF">COV72_01535</name>
</gene>
<comment type="caution">
    <text evidence="2">The sequence shown here is derived from an EMBL/GenBank/DDBJ whole genome shotgun (WGS) entry which is preliminary data.</text>
</comment>
<protein>
    <recommendedName>
        <fullName evidence="4">DUF2065 domain-containing protein</fullName>
    </recommendedName>
</protein>
<evidence type="ECO:0008006" key="4">
    <source>
        <dbReference type="Google" id="ProtNLM"/>
    </source>
</evidence>
<evidence type="ECO:0000313" key="2">
    <source>
        <dbReference type="EMBL" id="PIQ89757.1"/>
    </source>
</evidence>
<sequence length="127" mass="14293">MDTSVFIARIFGLSYLVMGMGLLFNRKVFRRIIEDFAGNSTFTFYGGALALVIGIVIIQTHNLWVSDWRLMVTLIGWAGFIKGAWIIIFPDSAARFMQAYLKNKNLPVIHSIGAFILGAVLTFFGYF</sequence>
<reference evidence="2 3" key="1">
    <citation type="submission" date="2017-09" db="EMBL/GenBank/DDBJ databases">
        <title>Depth-based differentiation of microbial function through sediment-hosted aquifers and enrichment of novel symbionts in the deep terrestrial subsurface.</title>
        <authorList>
            <person name="Probst A.J."/>
            <person name="Ladd B."/>
            <person name="Jarett J.K."/>
            <person name="Geller-Mcgrath D.E."/>
            <person name="Sieber C.M."/>
            <person name="Emerson J.B."/>
            <person name="Anantharaman K."/>
            <person name="Thomas B.C."/>
            <person name="Malmstrom R."/>
            <person name="Stieglmeier M."/>
            <person name="Klingl A."/>
            <person name="Woyke T."/>
            <person name="Ryan C.M."/>
            <person name="Banfield J.F."/>
        </authorList>
    </citation>
    <scope>NUCLEOTIDE SEQUENCE [LARGE SCALE GENOMIC DNA]</scope>
    <source>
        <strain evidence="2">CG11_big_fil_rev_8_21_14_0_20_42_13</strain>
    </source>
</reference>
<feature type="transmembrane region" description="Helical" evidence="1">
    <location>
        <begin position="6"/>
        <end position="24"/>
    </location>
</feature>
<evidence type="ECO:0000313" key="3">
    <source>
        <dbReference type="Proteomes" id="UP000229641"/>
    </source>
</evidence>
<dbReference type="Proteomes" id="UP000229641">
    <property type="component" value="Unassembled WGS sequence"/>
</dbReference>
<keyword evidence="1" id="KW-1133">Transmembrane helix</keyword>